<organism evidence="2 3">
    <name type="scientific">Meloidogyne enterolobii</name>
    <name type="common">Root-knot nematode worm</name>
    <name type="synonym">Meloidogyne mayaguensis</name>
    <dbReference type="NCBI Taxonomy" id="390850"/>
    <lineage>
        <taxon>Eukaryota</taxon>
        <taxon>Metazoa</taxon>
        <taxon>Ecdysozoa</taxon>
        <taxon>Nematoda</taxon>
        <taxon>Chromadorea</taxon>
        <taxon>Rhabditida</taxon>
        <taxon>Tylenchina</taxon>
        <taxon>Tylenchomorpha</taxon>
        <taxon>Tylenchoidea</taxon>
        <taxon>Meloidogynidae</taxon>
        <taxon>Meloidogyninae</taxon>
        <taxon>Meloidogyne</taxon>
    </lineage>
</organism>
<feature type="compositionally biased region" description="Polar residues" evidence="1">
    <location>
        <begin position="48"/>
        <end position="85"/>
    </location>
</feature>
<evidence type="ECO:0000256" key="1">
    <source>
        <dbReference type="SAM" id="MobiDB-lite"/>
    </source>
</evidence>
<gene>
    <name evidence="2" type="ORF">MENT_LOCUS43013</name>
</gene>
<proteinExistence type="predicted"/>
<accession>A0A6V7WTC5</accession>
<feature type="region of interest" description="Disordered" evidence="1">
    <location>
        <begin position="48"/>
        <end position="143"/>
    </location>
</feature>
<name>A0A6V7WTC5_MELEN</name>
<evidence type="ECO:0000313" key="2">
    <source>
        <dbReference type="EMBL" id="CAD2190237.1"/>
    </source>
</evidence>
<dbReference type="Proteomes" id="UP000580250">
    <property type="component" value="Unassembled WGS sequence"/>
</dbReference>
<feature type="region of interest" description="Disordered" evidence="1">
    <location>
        <begin position="1"/>
        <end position="22"/>
    </location>
</feature>
<dbReference type="AlphaFoldDB" id="A0A6V7WTC5"/>
<comment type="caution">
    <text evidence="2">The sequence shown here is derived from an EMBL/GenBank/DDBJ whole genome shotgun (WGS) entry which is preliminary data.</text>
</comment>
<dbReference type="EMBL" id="CAJEWN010000796">
    <property type="protein sequence ID" value="CAD2190237.1"/>
    <property type="molecule type" value="Genomic_DNA"/>
</dbReference>
<protein>
    <submittedName>
        <fullName evidence="2">Uncharacterized protein</fullName>
    </submittedName>
</protein>
<evidence type="ECO:0000313" key="3">
    <source>
        <dbReference type="Proteomes" id="UP000580250"/>
    </source>
</evidence>
<feature type="compositionally biased region" description="Basic and acidic residues" evidence="1">
    <location>
        <begin position="98"/>
        <end position="122"/>
    </location>
</feature>
<feature type="compositionally biased region" description="Basic and acidic residues" evidence="1">
    <location>
        <begin position="131"/>
        <end position="143"/>
    </location>
</feature>
<sequence length="143" mass="16890">MVKMMQIIPSRKQRRRSPFESNKIADTSGIQQIVNNVFFSARLFSASQSRSPFNNTDQEQQQPTTSNYQHHLTPTTSSNNNQWVKQQIPMKRWKKHLAREAVSDNEDDKRFDENLDSDEQHQQNEVQSKIKTTEELEKIHFEN</sequence>
<reference evidence="2 3" key="1">
    <citation type="submission" date="2020-08" db="EMBL/GenBank/DDBJ databases">
        <authorList>
            <person name="Koutsovoulos G."/>
            <person name="Danchin GJ E."/>
        </authorList>
    </citation>
    <scope>NUCLEOTIDE SEQUENCE [LARGE SCALE GENOMIC DNA]</scope>
</reference>